<dbReference type="Proteomes" id="UP000664940">
    <property type="component" value="Unassembled WGS sequence"/>
</dbReference>
<name>A0A833ZIN6_9CHIR</name>
<dbReference type="PANTHER" id="PTHR21052">
    <property type="entry name" value="SPERMATOGENESIS ASSOCIATED 11-RELATED"/>
    <property type="match status" value="1"/>
</dbReference>
<evidence type="ECO:0000256" key="1">
    <source>
        <dbReference type="ARBA" id="ARBA00001954"/>
    </source>
</evidence>
<sequence length="139" mass="14806">MTGSGWLALRTLSGPSWVRGSGPAVLKRLRDAAVVRPGFLSAAEEETLCREVEPELRRRRYELDHWDAQVLGGHGLPCQVAAHSVLSHLHIPEEPSGDRGGGFSSSLSSLLSLCSSTPLGPSSCWMTLGLPSSSSSELL</sequence>
<protein>
    <submittedName>
        <fullName evidence="2">AlkB-like protein 7</fullName>
    </submittedName>
</protein>
<dbReference type="GO" id="GO:0006974">
    <property type="term" value="P:DNA damage response"/>
    <property type="evidence" value="ECO:0007669"/>
    <property type="project" value="InterPro"/>
</dbReference>
<accession>A0A833ZIN6</accession>
<dbReference type="EMBL" id="JABVXQ010000008">
    <property type="protein sequence ID" value="KAF6092150.1"/>
    <property type="molecule type" value="Genomic_DNA"/>
</dbReference>
<evidence type="ECO:0000313" key="3">
    <source>
        <dbReference type="Proteomes" id="UP000664940"/>
    </source>
</evidence>
<comment type="caution">
    <text evidence="2">The sequence shown here is derived from an EMBL/GenBank/DDBJ whole genome shotgun (WGS) entry which is preliminary data.</text>
</comment>
<evidence type="ECO:0000313" key="2">
    <source>
        <dbReference type="EMBL" id="KAF6092150.1"/>
    </source>
</evidence>
<proteinExistence type="predicted"/>
<dbReference type="InterPro" id="IPR032870">
    <property type="entry name" value="ALKBH7-like"/>
</dbReference>
<dbReference type="PANTHER" id="PTHR21052:SF0">
    <property type="entry name" value="ALPHA-KETOGLUTARATE-DEPENDENT DIOXYGENASE ALKB HOMOLOG 7, MITOCHONDRIAL"/>
    <property type="match status" value="1"/>
</dbReference>
<comment type="cofactor">
    <cofactor evidence="1">
        <name>Fe(2+)</name>
        <dbReference type="ChEBI" id="CHEBI:29033"/>
    </cofactor>
</comment>
<reference evidence="2 3" key="1">
    <citation type="journal article" date="2020" name="Nature">
        <title>Six reference-quality genomes reveal evolution of bat adaptations.</title>
        <authorList>
            <person name="Jebb D."/>
            <person name="Huang Z."/>
            <person name="Pippel M."/>
            <person name="Hughes G.M."/>
            <person name="Lavrichenko K."/>
            <person name="Devanna P."/>
            <person name="Winkler S."/>
            <person name="Jermiin L.S."/>
            <person name="Skirmuntt E.C."/>
            <person name="Katzourakis A."/>
            <person name="Burkitt-Gray L."/>
            <person name="Ray D.A."/>
            <person name="Sullivan K.A.M."/>
            <person name="Roscito J.G."/>
            <person name="Kirilenko B.M."/>
            <person name="Davalos L.M."/>
            <person name="Corthals A.P."/>
            <person name="Power M.L."/>
            <person name="Jones G."/>
            <person name="Ransome R.D."/>
            <person name="Dechmann D.K.N."/>
            <person name="Locatelli A.G."/>
            <person name="Puechmaille S.J."/>
            <person name="Fedrigo O."/>
            <person name="Jarvis E.D."/>
            <person name="Hiller M."/>
            <person name="Vernes S.C."/>
            <person name="Myers E.W."/>
            <person name="Teeling E.C."/>
        </authorList>
    </citation>
    <scope>NUCLEOTIDE SEQUENCE [LARGE SCALE GENOMIC DNA]</scope>
    <source>
        <strain evidence="2">Bat1K_MPI-CBG_1</strain>
    </source>
</reference>
<dbReference type="AlphaFoldDB" id="A0A833ZIN6"/>
<gene>
    <name evidence="2" type="ORF">HJG60_000592</name>
</gene>
<organism evidence="2 3">
    <name type="scientific">Phyllostomus discolor</name>
    <name type="common">pale spear-nosed bat</name>
    <dbReference type="NCBI Taxonomy" id="89673"/>
    <lineage>
        <taxon>Eukaryota</taxon>
        <taxon>Metazoa</taxon>
        <taxon>Chordata</taxon>
        <taxon>Craniata</taxon>
        <taxon>Vertebrata</taxon>
        <taxon>Euteleostomi</taxon>
        <taxon>Mammalia</taxon>
        <taxon>Eutheria</taxon>
        <taxon>Laurasiatheria</taxon>
        <taxon>Chiroptera</taxon>
        <taxon>Yangochiroptera</taxon>
        <taxon>Phyllostomidae</taxon>
        <taxon>Phyllostominae</taxon>
        <taxon>Phyllostomus</taxon>
    </lineage>
</organism>
<dbReference type="Gene3D" id="2.60.120.590">
    <property type="entry name" value="Alpha-ketoglutarate-dependent dioxygenase AlkB-like"/>
    <property type="match status" value="1"/>
</dbReference>
<dbReference type="InterPro" id="IPR037151">
    <property type="entry name" value="AlkB-like_sf"/>
</dbReference>
<dbReference type="GO" id="GO:0005759">
    <property type="term" value="C:mitochondrial matrix"/>
    <property type="evidence" value="ECO:0007669"/>
    <property type="project" value="TreeGrafter"/>
</dbReference>
<dbReference type="GO" id="GO:0006631">
    <property type="term" value="P:fatty acid metabolic process"/>
    <property type="evidence" value="ECO:0007669"/>
    <property type="project" value="TreeGrafter"/>
</dbReference>